<dbReference type="AlphaFoldDB" id="A0A8J6XEY0"/>
<keyword evidence="5 10" id="KW-0808">Transferase</keyword>
<comment type="similarity">
    <text evidence="2">Belongs to the glycosyltransferase 41 family. O-GlcNAc transferase subfamily.</text>
</comment>
<comment type="caution">
    <text evidence="10">The sequence shown here is derived from an EMBL/GenBank/DDBJ whole genome shotgun (WGS) entry which is preliminary data.</text>
</comment>
<dbReference type="Gene3D" id="3.40.50.11380">
    <property type="match status" value="1"/>
</dbReference>
<dbReference type="Proteomes" id="UP000629098">
    <property type="component" value="Unassembled WGS sequence"/>
</dbReference>
<dbReference type="InterPro" id="IPR029489">
    <property type="entry name" value="OGT/SEC/SPY_C"/>
</dbReference>
<evidence type="ECO:0000256" key="3">
    <source>
        <dbReference type="ARBA" id="ARBA00011970"/>
    </source>
</evidence>
<evidence type="ECO:0000256" key="4">
    <source>
        <dbReference type="ARBA" id="ARBA00022676"/>
    </source>
</evidence>
<dbReference type="Pfam" id="PF13844">
    <property type="entry name" value="Glyco_transf_41"/>
    <property type="match status" value="2"/>
</dbReference>
<feature type="repeat" description="TPR" evidence="8">
    <location>
        <begin position="10"/>
        <end position="43"/>
    </location>
</feature>
<keyword evidence="7 8" id="KW-0802">TPR repeat</keyword>
<dbReference type="SUPFAM" id="SSF48452">
    <property type="entry name" value="TPR-like"/>
    <property type="match status" value="1"/>
</dbReference>
<dbReference type="PANTHER" id="PTHR44835">
    <property type="entry name" value="UDP-N-ACETYLGLUCOSAMINE--PEPTIDE N-ACETYLGLUCOSAMINYLTRANSFERASE SPINDLY-RELATED"/>
    <property type="match status" value="1"/>
</dbReference>
<dbReference type="Gene3D" id="1.25.40.10">
    <property type="entry name" value="Tetratricopeptide repeat domain"/>
    <property type="match status" value="1"/>
</dbReference>
<feature type="domain" description="O-GlcNAc transferase C-terminal" evidence="9">
    <location>
        <begin position="298"/>
        <end position="451"/>
    </location>
</feature>
<proteinExistence type="inferred from homology"/>
<evidence type="ECO:0000313" key="10">
    <source>
        <dbReference type="EMBL" id="MBD2771505.1"/>
    </source>
</evidence>
<dbReference type="InterPro" id="IPR019734">
    <property type="entry name" value="TPR_rpt"/>
</dbReference>
<name>A0A8J6XEY0_9CYAN</name>
<keyword evidence="11" id="KW-1185">Reference proteome</keyword>
<dbReference type="InterPro" id="IPR051939">
    <property type="entry name" value="Glycosyltr_41/O-GlcNAc_trsf"/>
</dbReference>
<evidence type="ECO:0000259" key="9">
    <source>
        <dbReference type="Pfam" id="PF13844"/>
    </source>
</evidence>
<comment type="pathway">
    <text evidence="1">Protein modification; protein glycosylation.</text>
</comment>
<dbReference type="EC" id="2.4.1.255" evidence="3"/>
<accession>A0A8J6XEY0</accession>
<reference evidence="10" key="1">
    <citation type="submission" date="2020-09" db="EMBL/GenBank/DDBJ databases">
        <title>Iningainema tapete sp. nov. (Scytonemataceae, Cyanobacteria) from greenhouses in central Florida (USA) produces two types of nodularin with biosynthetic potential for microcystin-LR and anabaenopeptins.</title>
        <authorList>
            <person name="Berthold D.E."/>
            <person name="Lefler F.W."/>
            <person name="Huang I.-S."/>
            <person name="Abdulla H."/>
            <person name="Zimba P.V."/>
            <person name="Laughinghouse H.D. IV."/>
        </authorList>
    </citation>
    <scope>NUCLEOTIDE SEQUENCE</scope>
    <source>
        <strain evidence="10">BLCCT55</strain>
    </source>
</reference>
<keyword evidence="4" id="KW-0328">Glycosyltransferase</keyword>
<evidence type="ECO:0000313" key="11">
    <source>
        <dbReference type="Proteomes" id="UP000629098"/>
    </source>
</evidence>
<evidence type="ECO:0000256" key="6">
    <source>
        <dbReference type="ARBA" id="ARBA00022737"/>
    </source>
</evidence>
<evidence type="ECO:0000256" key="8">
    <source>
        <dbReference type="PROSITE-ProRule" id="PRU00339"/>
    </source>
</evidence>
<dbReference type="Pfam" id="PF13432">
    <property type="entry name" value="TPR_16"/>
    <property type="match status" value="1"/>
</dbReference>
<dbReference type="RefSeq" id="WP_190825798.1">
    <property type="nucleotide sequence ID" value="NZ_CAWPPI010000025.1"/>
</dbReference>
<keyword evidence="6" id="KW-0677">Repeat</keyword>
<evidence type="ECO:0000256" key="5">
    <source>
        <dbReference type="ARBA" id="ARBA00022679"/>
    </source>
</evidence>
<dbReference type="InterPro" id="IPR011990">
    <property type="entry name" value="TPR-like_helical_dom_sf"/>
</dbReference>
<evidence type="ECO:0000256" key="2">
    <source>
        <dbReference type="ARBA" id="ARBA00005386"/>
    </source>
</evidence>
<protein>
    <recommendedName>
        <fullName evidence="3">protein O-GlcNAc transferase</fullName>
        <ecNumber evidence="3">2.4.1.255</ecNumber>
    </recommendedName>
</protein>
<sequence>MTSMQAHTELTPKEQQAQQYLTKGDYSQAANCYRQAIEAEPEVKSHFWNLGLMLLLQGQEAEAQSTWKLGMAEGELEQIKLLQGLNNILQAAPLHPGVLKCVEASLPYIREPHSFFNVLIPATIKIAHSIRQPKTAARLLTLGLRLEPKNLEVLRYLAGFYINAGDYSQGIETAKLCYSLSDKLIDQLYAVHLLQRGLMEAPDSWQEARAALQQLEDLLQSLFKEQPTNIEPDSVLGLFNANYFAPYLRDDAQKNRQIQNQLAQFAQRAVQNYASEQVKQYQQRTSGDAPSGQAALRHRTGLLKIGYVSHCLCIHSVGWLARWLFQYHDRSRFQIYAYFINSKQGDPLQHWYTQQVTKAYKGGIDGKVIAQQIYQDEIDILIDLDSITVDVACEIMSLKPAPVQVTWLGWDASGIPGVDYFIADPYVLPESAQEYYAEKIWRLPQTYIAVDGFEVGVPTQRRDHLGIPNDAVVYLSAQRGFKRHPETARLQMKIIKQVPNSYFLIKGFAEAEGVKKFFMQLAQEEGVSGSRLRFLPLDPTESAHRANFTIADVVLDTFPYNGATTTLETLWMGIPLVTRVGQQFAARNSYTMMINAGITEGIAWTDEEYVEWGVRLGKDATLRQQVAWKLRQSRHTAPLWNARQFTCEMEKAYEQMWNQYT</sequence>
<dbReference type="PANTHER" id="PTHR44835:SF1">
    <property type="entry name" value="PROTEIN O-GLCNAC TRANSFERASE"/>
    <property type="match status" value="1"/>
</dbReference>
<evidence type="ECO:0000256" key="1">
    <source>
        <dbReference type="ARBA" id="ARBA00004922"/>
    </source>
</evidence>
<dbReference type="Gene3D" id="3.40.50.2000">
    <property type="entry name" value="Glycogen Phosphorylase B"/>
    <property type="match status" value="1"/>
</dbReference>
<gene>
    <name evidence="10" type="ORF">ICL16_05100</name>
</gene>
<dbReference type="EMBL" id="JACXAE010000025">
    <property type="protein sequence ID" value="MBD2771505.1"/>
    <property type="molecule type" value="Genomic_DNA"/>
</dbReference>
<dbReference type="GO" id="GO:0097363">
    <property type="term" value="F:protein O-acetylglucosaminyltransferase activity"/>
    <property type="evidence" value="ECO:0007669"/>
    <property type="project" value="UniProtKB-EC"/>
</dbReference>
<evidence type="ECO:0000256" key="7">
    <source>
        <dbReference type="ARBA" id="ARBA00022803"/>
    </source>
</evidence>
<dbReference type="PROSITE" id="PS50005">
    <property type="entry name" value="TPR"/>
    <property type="match status" value="1"/>
</dbReference>
<organism evidence="10 11">
    <name type="scientific">Iningainema tapete BLCC-T55</name>
    <dbReference type="NCBI Taxonomy" id="2748662"/>
    <lineage>
        <taxon>Bacteria</taxon>
        <taxon>Bacillati</taxon>
        <taxon>Cyanobacteriota</taxon>
        <taxon>Cyanophyceae</taxon>
        <taxon>Nostocales</taxon>
        <taxon>Scytonemataceae</taxon>
        <taxon>Iningainema tapete</taxon>
    </lineage>
</organism>
<feature type="domain" description="O-GlcNAc transferase C-terminal" evidence="9">
    <location>
        <begin position="460"/>
        <end position="649"/>
    </location>
</feature>